<reference evidence="1" key="1">
    <citation type="submission" date="2019-09" db="EMBL/GenBank/DDBJ databases">
        <authorList>
            <person name="Li J."/>
        </authorList>
    </citation>
    <scope>NUCLEOTIDE SEQUENCE [LARGE SCALE GENOMIC DNA]</scope>
    <source>
        <strain evidence="1">JCM 14732</strain>
    </source>
</reference>
<protein>
    <submittedName>
        <fullName evidence="1">Uncharacterized protein</fullName>
    </submittedName>
</protein>
<gene>
    <name evidence="1" type="ORF">ESP70_010505</name>
</gene>
<dbReference type="EMBL" id="SDPQ02000002">
    <property type="protein sequence ID" value="KAA1397769.1"/>
    <property type="molecule type" value="Genomic_DNA"/>
</dbReference>
<evidence type="ECO:0000313" key="2">
    <source>
        <dbReference type="Proteomes" id="UP000380867"/>
    </source>
</evidence>
<dbReference type="RefSeq" id="WP_149689214.1">
    <property type="nucleotide sequence ID" value="NZ_SDPQ02000002.1"/>
</dbReference>
<comment type="caution">
    <text evidence="1">The sequence shown here is derived from an EMBL/GenBank/DDBJ whole genome shotgun (WGS) entry which is preliminary data.</text>
</comment>
<evidence type="ECO:0000313" key="1">
    <source>
        <dbReference type="EMBL" id="KAA1397769.1"/>
    </source>
</evidence>
<proteinExistence type="predicted"/>
<name>A0A5M4FEY1_9ACTN</name>
<keyword evidence="2" id="KW-1185">Reference proteome</keyword>
<dbReference type="AlphaFoldDB" id="A0A5M4FEY1"/>
<sequence length="65" mass="6816">MNANDEIDALFNSAGRESEAIEALDGAMKQLKAARGVKARLATFDAPQLKEGLMRRKGALGGGPS</sequence>
<accession>A0A5M4FEY1</accession>
<organism evidence="1 2">
    <name type="scientific">Aeromicrobium ginsengisoli</name>
    <dbReference type="NCBI Taxonomy" id="363867"/>
    <lineage>
        <taxon>Bacteria</taxon>
        <taxon>Bacillati</taxon>
        <taxon>Actinomycetota</taxon>
        <taxon>Actinomycetes</taxon>
        <taxon>Propionibacteriales</taxon>
        <taxon>Nocardioidaceae</taxon>
        <taxon>Aeromicrobium</taxon>
    </lineage>
</organism>
<dbReference type="Proteomes" id="UP000380867">
    <property type="component" value="Unassembled WGS sequence"/>
</dbReference>